<dbReference type="Proteomes" id="UP000199706">
    <property type="component" value="Unassembled WGS sequence"/>
</dbReference>
<dbReference type="PANTHER" id="PTHR37477:SF1">
    <property type="entry name" value="COBALT-PRECORRIN-5A HYDROLASE"/>
    <property type="match status" value="1"/>
</dbReference>
<dbReference type="EMBL" id="FNCJ01000020">
    <property type="protein sequence ID" value="SDI28092.1"/>
    <property type="molecule type" value="Genomic_DNA"/>
</dbReference>
<dbReference type="Pfam" id="PF01890">
    <property type="entry name" value="CbiG_C"/>
    <property type="match status" value="1"/>
</dbReference>
<dbReference type="GO" id="GO:0009236">
    <property type="term" value="P:cobalamin biosynthetic process"/>
    <property type="evidence" value="ECO:0007669"/>
    <property type="project" value="InterPro"/>
</dbReference>
<keyword evidence="2" id="KW-0378">Hydrolase</keyword>
<accession>A0A1G8JAI1</accession>
<evidence type="ECO:0000313" key="3">
    <source>
        <dbReference type="Proteomes" id="UP000199706"/>
    </source>
</evidence>
<dbReference type="OrthoDB" id="9781023at2"/>
<proteinExistence type="predicted"/>
<reference evidence="2 3" key="1">
    <citation type="submission" date="2016-10" db="EMBL/GenBank/DDBJ databases">
        <authorList>
            <person name="de Groot N.N."/>
        </authorList>
    </citation>
    <scope>NUCLEOTIDE SEQUENCE [LARGE SCALE GENOMIC DNA]</scope>
    <source>
        <strain evidence="2 3">LMG 2247</strain>
    </source>
</reference>
<name>A0A1G8JAI1_9BURK</name>
<evidence type="ECO:0000313" key="2">
    <source>
        <dbReference type="EMBL" id="SDI28092.1"/>
    </source>
</evidence>
<organism evidence="2 3">
    <name type="scientific">Paraburkholderia phenazinium</name>
    <dbReference type="NCBI Taxonomy" id="60549"/>
    <lineage>
        <taxon>Bacteria</taxon>
        <taxon>Pseudomonadati</taxon>
        <taxon>Pseudomonadota</taxon>
        <taxon>Betaproteobacteria</taxon>
        <taxon>Burkholderiales</taxon>
        <taxon>Burkholderiaceae</taxon>
        <taxon>Paraburkholderia</taxon>
    </lineage>
</organism>
<dbReference type="Gene3D" id="3.30.420.180">
    <property type="entry name" value="CobE/GbiG C-terminal domain"/>
    <property type="match status" value="1"/>
</dbReference>
<dbReference type="GO" id="GO:0016787">
    <property type="term" value="F:hydrolase activity"/>
    <property type="evidence" value="ECO:0007669"/>
    <property type="project" value="UniProtKB-KW"/>
</dbReference>
<gene>
    <name evidence="2" type="ORF">SAMN05216466_12024</name>
</gene>
<dbReference type="PANTHER" id="PTHR37477">
    <property type="entry name" value="COBALT-PRECORRIN-5A HYDROLASE"/>
    <property type="match status" value="1"/>
</dbReference>
<dbReference type="SUPFAM" id="SSF159664">
    <property type="entry name" value="CobE/GbiG C-terminal domain-like"/>
    <property type="match status" value="1"/>
</dbReference>
<dbReference type="InterPro" id="IPR036518">
    <property type="entry name" value="CobE/GbiG_C_sf"/>
</dbReference>
<dbReference type="InterPro" id="IPR052553">
    <property type="entry name" value="CbiG_hydrolase"/>
</dbReference>
<dbReference type="InterPro" id="IPR002750">
    <property type="entry name" value="CobE/GbiG_C"/>
</dbReference>
<evidence type="ECO:0000259" key="1">
    <source>
        <dbReference type="Pfam" id="PF01890"/>
    </source>
</evidence>
<feature type="domain" description="CobE/GbiG C-terminal" evidence="1">
    <location>
        <begin position="31"/>
        <end position="147"/>
    </location>
</feature>
<sequence>MPANSGASILKLFKRALNVTESDSERDAKTLSVGIGCRQRTSVDQITAAVQAALGAYPFAAIRTIATIESKAREPGLLEFCARHALPLRIFSRAEVAAVSGIPTPSAAAREHLGVDGVCEPCALLAAPAGRLLVPKMVRDGVTVAIASQRAAPLIHSTESN</sequence>
<dbReference type="AlphaFoldDB" id="A0A1G8JAI1"/>
<protein>
    <submittedName>
        <fullName evidence="2">Cobalt-precorrin 5A hydrolase</fullName>
    </submittedName>
</protein>